<comment type="similarity">
    <text evidence="1">Belongs to the NPR3 family.</text>
</comment>
<dbReference type="EMBL" id="JAATJV010435026">
    <property type="protein sequence ID" value="MBZ3889862.1"/>
    <property type="molecule type" value="Genomic_DNA"/>
</dbReference>
<dbReference type="InterPro" id="IPR005365">
    <property type="entry name" value="Npr3"/>
</dbReference>
<dbReference type="InterPro" id="IPR056603">
    <property type="entry name" value="HTH_NPRL3"/>
</dbReference>
<reference evidence="3" key="1">
    <citation type="submission" date="2020-03" db="EMBL/GenBank/DDBJ databases">
        <title>Studies in the Genomics of Life Span.</title>
        <authorList>
            <person name="Glass D."/>
        </authorList>
    </citation>
    <scope>NUCLEOTIDE SEQUENCE</scope>
    <source>
        <strain evidence="3">SUZIE</strain>
        <tissue evidence="3">Muscle</tissue>
    </source>
</reference>
<dbReference type="GO" id="GO:1990130">
    <property type="term" value="C:GATOR1 complex"/>
    <property type="evidence" value="ECO:0007669"/>
    <property type="project" value="TreeGrafter"/>
</dbReference>
<feature type="domain" description="GATOR1 complex protein NPRL3 C-terminal HTH" evidence="2">
    <location>
        <begin position="136"/>
        <end position="197"/>
    </location>
</feature>
<proteinExistence type="inferred from homology"/>
<dbReference type="PANTHER" id="PTHR13153">
    <property type="entry name" value="CGTHBA PROTEIN -14 GENE PROTEIN"/>
    <property type="match status" value="1"/>
</dbReference>
<dbReference type="AlphaFoldDB" id="A0AA41TB08"/>
<accession>A0AA41TB08</accession>
<comment type="caution">
    <text evidence="3">The sequence shown here is derived from an EMBL/GenBank/DDBJ whole genome shotgun (WGS) entry which is preliminary data.</text>
</comment>
<dbReference type="Pfam" id="PF24064">
    <property type="entry name" value="HTH_NPRL3"/>
    <property type="match status" value="1"/>
</dbReference>
<sequence length="214" mass="24441">MCGQKFELKVDNVMFVGHRTLLQHALGQVSKIDLSRRGKAPTMILFNVVFALRANDDPLVINCLHTLSQRIATVLQHEERHCQYLTRESKMILALQDEVSALSDANEAWTTQCRAAPQWGFTTEQADDREPVASLSEHERAAILSVRSAQNPEDLRMFARLLHYFRGHHHLEEIMYNENTRRSQLLLLLDKFSSVLVLTAHEDPVIAVFQALLT</sequence>
<gene>
    <name evidence="3" type="ORF">SUZIE_205080</name>
</gene>
<evidence type="ECO:0000313" key="3">
    <source>
        <dbReference type="EMBL" id="MBZ3889862.1"/>
    </source>
</evidence>
<dbReference type="Proteomes" id="UP001166674">
    <property type="component" value="Unassembled WGS sequence"/>
</dbReference>
<evidence type="ECO:0000313" key="4">
    <source>
        <dbReference type="Proteomes" id="UP001166674"/>
    </source>
</evidence>
<dbReference type="GO" id="GO:0034198">
    <property type="term" value="P:cellular response to amino acid starvation"/>
    <property type="evidence" value="ECO:0007669"/>
    <property type="project" value="TreeGrafter"/>
</dbReference>
<protein>
    <submittedName>
        <fullName evidence="3">Nitrogen permease regulator 3-like protein</fullName>
    </submittedName>
</protein>
<dbReference type="GO" id="GO:1904262">
    <property type="term" value="P:negative regulation of TORC1 signaling"/>
    <property type="evidence" value="ECO:0007669"/>
    <property type="project" value="TreeGrafter"/>
</dbReference>
<dbReference type="GO" id="GO:0038202">
    <property type="term" value="P:TORC1 signaling"/>
    <property type="evidence" value="ECO:0007669"/>
    <property type="project" value="TreeGrafter"/>
</dbReference>
<name>A0AA41TB08_SCICA</name>
<keyword evidence="4" id="KW-1185">Reference proteome</keyword>
<organism evidence="3 4">
    <name type="scientific">Sciurus carolinensis</name>
    <name type="common">Eastern gray squirrel</name>
    <dbReference type="NCBI Taxonomy" id="30640"/>
    <lineage>
        <taxon>Eukaryota</taxon>
        <taxon>Metazoa</taxon>
        <taxon>Chordata</taxon>
        <taxon>Craniata</taxon>
        <taxon>Vertebrata</taxon>
        <taxon>Euteleostomi</taxon>
        <taxon>Mammalia</taxon>
        <taxon>Eutheria</taxon>
        <taxon>Euarchontoglires</taxon>
        <taxon>Glires</taxon>
        <taxon>Rodentia</taxon>
        <taxon>Sciuromorpha</taxon>
        <taxon>Sciuridae</taxon>
        <taxon>Sciurinae</taxon>
        <taxon>Sciurini</taxon>
        <taxon>Sciurus</taxon>
    </lineage>
</organism>
<dbReference type="PANTHER" id="PTHR13153:SF5">
    <property type="entry name" value="GATOR COMPLEX PROTEIN NPRL3"/>
    <property type="match status" value="1"/>
</dbReference>
<evidence type="ECO:0000256" key="1">
    <source>
        <dbReference type="ARBA" id="ARBA00010546"/>
    </source>
</evidence>
<evidence type="ECO:0000259" key="2">
    <source>
        <dbReference type="Pfam" id="PF24064"/>
    </source>
</evidence>
<dbReference type="GO" id="GO:0010508">
    <property type="term" value="P:positive regulation of autophagy"/>
    <property type="evidence" value="ECO:0007669"/>
    <property type="project" value="TreeGrafter"/>
</dbReference>